<gene>
    <name evidence="17" type="ORF">C7B45_10365</name>
</gene>
<keyword evidence="9 15" id="KW-0067">ATP-binding</keyword>
<evidence type="ECO:0000256" key="12">
    <source>
        <dbReference type="ARBA" id="ARBA00033354"/>
    </source>
</evidence>
<evidence type="ECO:0000256" key="1">
    <source>
        <dbReference type="ARBA" id="ARBA00005121"/>
    </source>
</evidence>
<evidence type="ECO:0000313" key="17">
    <source>
        <dbReference type="EMBL" id="PSR21515.1"/>
    </source>
</evidence>
<proteinExistence type="inferred from homology"/>
<evidence type="ECO:0000256" key="15">
    <source>
        <dbReference type="RuleBase" id="RU366026"/>
    </source>
</evidence>
<dbReference type="InterPro" id="IPR029499">
    <property type="entry name" value="PduO-typ"/>
</dbReference>
<dbReference type="InterPro" id="IPR036451">
    <property type="entry name" value="CblAdoTrfase-like_sf"/>
</dbReference>
<comment type="catalytic activity">
    <reaction evidence="14 15">
        <text>2 cob(II)alamin + reduced [electron-transfer flavoprotein] + 2 ATP = 2 adenosylcob(III)alamin + 2 triphosphate + oxidized [electron-transfer flavoprotein] + 3 H(+)</text>
        <dbReference type="Rhea" id="RHEA:28671"/>
        <dbReference type="Rhea" id="RHEA-COMP:10685"/>
        <dbReference type="Rhea" id="RHEA-COMP:10686"/>
        <dbReference type="ChEBI" id="CHEBI:15378"/>
        <dbReference type="ChEBI" id="CHEBI:16304"/>
        <dbReference type="ChEBI" id="CHEBI:18036"/>
        <dbReference type="ChEBI" id="CHEBI:18408"/>
        <dbReference type="ChEBI" id="CHEBI:30616"/>
        <dbReference type="ChEBI" id="CHEBI:57692"/>
        <dbReference type="ChEBI" id="CHEBI:58307"/>
        <dbReference type="EC" id="2.5.1.17"/>
    </reaction>
</comment>
<dbReference type="SUPFAM" id="SSF89028">
    <property type="entry name" value="Cobalamin adenosyltransferase-like"/>
    <property type="match status" value="1"/>
</dbReference>
<keyword evidence="6 15" id="KW-0169">Cobalamin biosynthesis</keyword>
<dbReference type="GO" id="GO:0008817">
    <property type="term" value="F:corrinoid adenosyltransferase activity"/>
    <property type="evidence" value="ECO:0007669"/>
    <property type="project" value="UniProtKB-UniRule"/>
</dbReference>
<evidence type="ECO:0000256" key="14">
    <source>
        <dbReference type="ARBA" id="ARBA00048692"/>
    </source>
</evidence>
<dbReference type="InterPro" id="IPR016030">
    <property type="entry name" value="CblAdoTrfase-like"/>
</dbReference>
<dbReference type="UniPathway" id="UPA00148">
    <property type="reaction ID" value="UER00233"/>
</dbReference>
<dbReference type="GO" id="GO:0005524">
    <property type="term" value="F:ATP binding"/>
    <property type="evidence" value="ECO:0007669"/>
    <property type="project" value="UniProtKB-UniRule"/>
</dbReference>
<evidence type="ECO:0000256" key="2">
    <source>
        <dbReference type="ARBA" id="ARBA00007487"/>
    </source>
</evidence>
<sequence length="188" mass="20921">MRIYTRGGDRGKTSLIGGKRRYKDDLRVRAYGAVDEAGAFVGLAVAHLEQEGHFDMVSVLQEVSQVLWDVGADLAVPSSVQNYAFRTPTDAAALLEPLIDRYAAESDKIQKFVLRGGSLGSAYSHVACTVVRRAEREVVALMRVESIHEPTLQYLNRLSDLLFVMARAANARSHRDEVAYRHSPDVFR</sequence>
<dbReference type="Pfam" id="PF01923">
    <property type="entry name" value="Cob_adeno_trans"/>
    <property type="match status" value="1"/>
</dbReference>
<evidence type="ECO:0000256" key="5">
    <source>
        <dbReference type="ARBA" id="ARBA00020963"/>
    </source>
</evidence>
<keyword evidence="7 15" id="KW-0808">Transferase</keyword>
<dbReference type="EC" id="2.5.1.17" evidence="4 15"/>
<dbReference type="PANTHER" id="PTHR12213">
    <property type="entry name" value="CORRINOID ADENOSYLTRANSFERASE"/>
    <property type="match status" value="1"/>
</dbReference>
<dbReference type="PANTHER" id="PTHR12213:SF0">
    <property type="entry name" value="CORRINOID ADENOSYLTRANSFERASE MMAB"/>
    <property type="match status" value="1"/>
</dbReference>
<organism evidence="17 18">
    <name type="scientific">Sulfobacillus acidophilus</name>
    <dbReference type="NCBI Taxonomy" id="53633"/>
    <lineage>
        <taxon>Bacteria</taxon>
        <taxon>Bacillati</taxon>
        <taxon>Bacillota</taxon>
        <taxon>Clostridia</taxon>
        <taxon>Eubacteriales</taxon>
        <taxon>Clostridiales Family XVII. Incertae Sedis</taxon>
        <taxon>Sulfobacillus</taxon>
    </lineage>
</organism>
<evidence type="ECO:0000256" key="10">
    <source>
        <dbReference type="ARBA" id="ARBA00031529"/>
    </source>
</evidence>
<dbReference type="AlphaFoldDB" id="A0A2T2WH09"/>
<evidence type="ECO:0000256" key="13">
    <source>
        <dbReference type="ARBA" id="ARBA00048555"/>
    </source>
</evidence>
<comment type="caution">
    <text evidence="17">The sequence shown here is derived from an EMBL/GenBank/DDBJ whole genome shotgun (WGS) entry which is preliminary data.</text>
</comment>
<evidence type="ECO:0000256" key="9">
    <source>
        <dbReference type="ARBA" id="ARBA00022840"/>
    </source>
</evidence>
<evidence type="ECO:0000256" key="4">
    <source>
        <dbReference type="ARBA" id="ARBA00012454"/>
    </source>
</evidence>
<dbReference type="EMBL" id="PXYV01000032">
    <property type="protein sequence ID" value="PSR21515.1"/>
    <property type="molecule type" value="Genomic_DNA"/>
</dbReference>
<dbReference type="FunFam" id="1.20.1200.10:FF:000001">
    <property type="entry name" value="Cob(I)yrinic acid a,c-diamide adenosyltransferase"/>
    <property type="match status" value="1"/>
</dbReference>
<feature type="domain" description="Cobalamin adenosyltransferase-like" evidence="16">
    <location>
        <begin position="3"/>
        <end position="168"/>
    </location>
</feature>
<reference evidence="17 18" key="1">
    <citation type="journal article" date="2014" name="BMC Genomics">
        <title>Comparison of environmental and isolate Sulfobacillus genomes reveals diverse carbon, sulfur, nitrogen, and hydrogen metabolisms.</title>
        <authorList>
            <person name="Justice N.B."/>
            <person name="Norman A."/>
            <person name="Brown C.T."/>
            <person name="Singh A."/>
            <person name="Thomas B.C."/>
            <person name="Banfield J.F."/>
        </authorList>
    </citation>
    <scope>NUCLEOTIDE SEQUENCE [LARGE SCALE GENOMIC DNA]</scope>
    <source>
        <strain evidence="17">AMDSBA3</strain>
    </source>
</reference>
<evidence type="ECO:0000256" key="11">
    <source>
        <dbReference type="ARBA" id="ARBA00033334"/>
    </source>
</evidence>
<evidence type="ECO:0000256" key="8">
    <source>
        <dbReference type="ARBA" id="ARBA00022741"/>
    </source>
</evidence>
<dbReference type="NCBIfam" id="TIGR00636">
    <property type="entry name" value="PduO_Nterm"/>
    <property type="match status" value="1"/>
</dbReference>
<keyword evidence="8 15" id="KW-0547">Nucleotide-binding</keyword>
<evidence type="ECO:0000259" key="16">
    <source>
        <dbReference type="Pfam" id="PF01923"/>
    </source>
</evidence>
<comment type="pathway">
    <text evidence="1 15">Cofactor biosynthesis; adenosylcobalamin biosynthesis; adenosylcobalamin from cob(II)yrinate a,c-diamide: step 2/7.</text>
</comment>
<comment type="catalytic activity">
    <reaction evidence="13 15">
        <text>2 cob(II)yrinate a,c diamide + reduced [electron-transfer flavoprotein] + 2 ATP = 2 adenosylcob(III)yrinate a,c-diamide + 2 triphosphate + oxidized [electron-transfer flavoprotein] + 3 H(+)</text>
        <dbReference type="Rhea" id="RHEA:11528"/>
        <dbReference type="Rhea" id="RHEA-COMP:10685"/>
        <dbReference type="Rhea" id="RHEA-COMP:10686"/>
        <dbReference type="ChEBI" id="CHEBI:15378"/>
        <dbReference type="ChEBI" id="CHEBI:18036"/>
        <dbReference type="ChEBI" id="CHEBI:30616"/>
        <dbReference type="ChEBI" id="CHEBI:57692"/>
        <dbReference type="ChEBI" id="CHEBI:58307"/>
        <dbReference type="ChEBI" id="CHEBI:58503"/>
        <dbReference type="ChEBI" id="CHEBI:58537"/>
        <dbReference type="EC" id="2.5.1.17"/>
    </reaction>
</comment>
<evidence type="ECO:0000256" key="7">
    <source>
        <dbReference type="ARBA" id="ARBA00022679"/>
    </source>
</evidence>
<dbReference type="GO" id="GO:0009236">
    <property type="term" value="P:cobalamin biosynthetic process"/>
    <property type="evidence" value="ECO:0007669"/>
    <property type="project" value="UniProtKB-UniRule"/>
</dbReference>
<comment type="similarity">
    <text evidence="2 15">Belongs to the Cob(I)alamin adenosyltransferase family.</text>
</comment>
<dbReference type="Gene3D" id="1.20.1200.10">
    <property type="entry name" value="Cobalamin adenosyltransferase-like"/>
    <property type="match status" value="1"/>
</dbReference>
<accession>A0A2T2WH09</accession>
<comment type="subunit">
    <text evidence="3">Homotrimer.</text>
</comment>
<dbReference type="Proteomes" id="UP000241848">
    <property type="component" value="Unassembled WGS sequence"/>
</dbReference>
<evidence type="ECO:0000256" key="3">
    <source>
        <dbReference type="ARBA" id="ARBA00011233"/>
    </source>
</evidence>
<evidence type="ECO:0000256" key="6">
    <source>
        <dbReference type="ARBA" id="ARBA00022573"/>
    </source>
</evidence>
<evidence type="ECO:0000313" key="18">
    <source>
        <dbReference type="Proteomes" id="UP000241848"/>
    </source>
</evidence>
<name>A0A2T2WH09_9FIRM</name>
<protein>
    <recommendedName>
        <fullName evidence="5 15">Corrinoid adenosyltransferase</fullName>
        <ecNumber evidence="4 15">2.5.1.17</ecNumber>
    </recommendedName>
    <alternativeName>
        <fullName evidence="10 15">Cob(II)alamin adenosyltransferase</fullName>
    </alternativeName>
    <alternativeName>
        <fullName evidence="12 15">Cob(II)yrinic acid a,c-diamide adenosyltransferase</fullName>
    </alternativeName>
    <alternativeName>
        <fullName evidence="11 15">Cobinamide/cobalamin adenosyltransferase</fullName>
    </alternativeName>
</protein>